<dbReference type="AlphaFoldDB" id="A0A3M9MDL8"/>
<dbReference type="InterPro" id="IPR049453">
    <property type="entry name" value="Memb_transporter_dom"/>
</dbReference>
<evidence type="ECO:0000256" key="2">
    <source>
        <dbReference type="ARBA" id="ARBA00022692"/>
    </source>
</evidence>
<name>A0A3M9MDL8_9BACT</name>
<evidence type="ECO:0000256" key="1">
    <source>
        <dbReference type="ARBA" id="ARBA00004141"/>
    </source>
</evidence>
<accession>A0A3M9MDL8</accession>
<proteinExistence type="predicted"/>
<comment type="caution">
    <text evidence="8">The sequence shown here is derived from an EMBL/GenBank/DDBJ whole genome shotgun (WGS) entry which is preliminary data.</text>
</comment>
<dbReference type="Proteomes" id="UP000272117">
    <property type="component" value="Unassembled WGS sequence"/>
</dbReference>
<organism evidence="8 9">
    <name type="scientific">Rufibacter latericius</name>
    <dbReference type="NCBI Taxonomy" id="2487040"/>
    <lineage>
        <taxon>Bacteria</taxon>
        <taxon>Pseudomonadati</taxon>
        <taxon>Bacteroidota</taxon>
        <taxon>Cytophagia</taxon>
        <taxon>Cytophagales</taxon>
        <taxon>Hymenobacteraceae</taxon>
        <taxon>Rufibacter</taxon>
    </lineage>
</organism>
<keyword evidence="4 6" id="KW-0472">Membrane</keyword>
<protein>
    <recommendedName>
        <fullName evidence="7">Integral membrane bound transporter domain-containing protein</fullName>
    </recommendedName>
</protein>
<dbReference type="RefSeq" id="WP_123129055.1">
    <property type="nucleotide sequence ID" value="NZ_RJJD01000021.1"/>
</dbReference>
<keyword evidence="9" id="KW-1185">Reference proteome</keyword>
<gene>
    <name evidence="8" type="ORF">EFB08_21635</name>
</gene>
<evidence type="ECO:0000256" key="3">
    <source>
        <dbReference type="ARBA" id="ARBA00022989"/>
    </source>
</evidence>
<reference evidence="8 9" key="1">
    <citation type="submission" date="2018-11" db="EMBL/GenBank/DDBJ databases">
        <title>Rufibacter latericius sp. nov., isolated from water in Baiyang Lake.</title>
        <authorList>
            <person name="Yang Y."/>
        </authorList>
    </citation>
    <scope>NUCLEOTIDE SEQUENCE [LARGE SCALE GENOMIC DNA]</scope>
    <source>
        <strain evidence="8 9">R-22-1c-1</strain>
    </source>
</reference>
<evidence type="ECO:0000259" key="7">
    <source>
        <dbReference type="Pfam" id="PF13515"/>
    </source>
</evidence>
<evidence type="ECO:0000256" key="4">
    <source>
        <dbReference type="ARBA" id="ARBA00023136"/>
    </source>
</evidence>
<dbReference type="Pfam" id="PF13515">
    <property type="entry name" value="FUSC_2"/>
    <property type="match status" value="1"/>
</dbReference>
<feature type="region of interest" description="Disordered" evidence="5">
    <location>
        <begin position="349"/>
        <end position="368"/>
    </location>
</feature>
<keyword evidence="2 6" id="KW-0812">Transmembrane</keyword>
<feature type="transmembrane region" description="Helical" evidence="6">
    <location>
        <begin position="66"/>
        <end position="94"/>
    </location>
</feature>
<comment type="subcellular location">
    <subcellularLocation>
        <location evidence="1">Membrane</location>
        <topology evidence="1">Multi-pass membrane protein</topology>
    </subcellularLocation>
</comment>
<sequence>MDKIIKILEKIGLTFQIAKTAFAAALSWFVAISFLHSEYPYFAAVAAIITVQVTVADSVEKATQRIVGIIGGVLVSMLLGHWFEIGAISIFFIILIGMGIAKALRMSPQIISQVAISSLLVLAFGQIKEGYAFERIIETILGSAIAVAINALVIPQNAVPEVERSILSYSRLSEVTLNSLAELLDSLGSGRKTGRSEVDTLIKEAQACRKTLDLAEQSLKYNFLLTHKRTRLSQLTETIFQLESITIQIRGIRRSLADIQLSQHLQPEQLYLQQLKQAMQATAQCISAYGHSIVNATHENHLTLAEAIREATEAQARCLDSLHSISSLATLRDIGSILTDLGRIVSETQTQHLPQEKAETADLPTQTV</sequence>
<dbReference type="GO" id="GO:0016020">
    <property type="term" value="C:membrane"/>
    <property type="evidence" value="ECO:0007669"/>
    <property type="project" value="UniProtKB-SubCell"/>
</dbReference>
<evidence type="ECO:0000256" key="6">
    <source>
        <dbReference type="SAM" id="Phobius"/>
    </source>
</evidence>
<evidence type="ECO:0000313" key="8">
    <source>
        <dbReference type="EMBL" id="RNI22698.1"/>
    </source>
</evidence>
<feature type="domain" description="Integral membrane bound transporter" evidence="7">
    <location>
        <begin position="28"/>
        <end position="149"/>
    </location>
</feature>
<feature type="transmembrane region" description="Helical" evidence="6">
    <location>
        <begin position="41"/>
        <end position="59"/>
    </location>
</feature>
<dbReference type="OrthoDB" id="848621at2"/>
<dbReference type="EMBL" id="RJJD01000021">
    <property type="protein sequence ID" value="RNI22698.1"/>
    <property type="molecule type" value="Genomic_DNA"/>
</dbReference>
<evidence type="ECO:0000313" key="9">
    <source>
        <dbReference type="Proteomes" id="UP000272117"/>
    </source>
</evidence>
<evidence type="ECO:0000256" key="5">
    <source>
        <dbReference type="SAM" id="MobiDB-lite"/>
    </source>
</evidence>
<feature type="transmembrane region" description="Helical" evidence="6">
    <location>
        <begin position="12"/>
        <end position="35"/>
    </location>
</feature>
<keyword evidence="3 6" id="KW-1133">Transmembrane helix</keyword>